<dbReference type="GO" id="GO:0005886">
    <property type="term" value="C:plasma membrane"/>
    <property type="evidence" value="ECO:0007669"/>
    <property type="project" value="UniProtKB-SubCell"/>
</dbReference>
<reference evidence="3" key="1">
    <citation type="submission" date="2021-03" db="EMBL/GenBank/DDBJ databases">
        <title>Roseibium sp. CAU 1637 isolated from Incheon.</title>
        <authorList>
            <person name="Kim W."/>
        </authorList>
    </citation>
    <scope>NUCLEOTIDE SEQUENCE</scope>
    <source>
        <strain evidence="3">CAU 1637</strain>
    </source>
</reference>
<keyword evidence="2" id="KW-1134">Transmembrane beta strand</keyword>
<sequence length="507" mass="53524">MRVTRERPAGAARQASSAGRTSGFKRIATGLLMVTFLSGCAVGPDYQTPNMSVPGSWKNADSSTPASVPKLAYWWTKLGDSQLDHLIAQAIESNLDVRTAKAKIRAARASYKQSNASLFPSLDGSAAVTRAKTATSASGNVNTVWNGGFDAGWELDLFGANRRSREAAQYGLDAAEEELRSTMLTLIGDVATNYVQARGFQQRLALAQRTANSQGETAKLTRNRFQAGSSSGVDVANAEGQASSTLANIPTLKTALAASVHRLGVLTGQEPTALTSQLAASKRIPRPRLPLPAGVPANVLLARPDVRLAERQLAQSTAAIGQAEAARYPSVSLTGAIATSATDLGDIGKNSSISWSFGPSLSVPLFNAGKLAAAVELAEAQRDQSFLAYRASVLGALEDVENALVGFTQERRRLAALSKSADSYREASKLSQSLYKTGAVSFLDVLDTDRSTYSAEDTLIQSQVLLTTYYISLHKALGGGWNGDVNADKPEVVDENTGPRLAKAISG</sequence>
<dbReference type="EMBL" id="JAFLNF010000004">
    <property type="protein sequence ID" value="MBO0345612.1"/>
    <property type="molecule type" value="Genomic_DNA"/>
</dbReference>
<organism evidence="3 4">
    <name type="scientific">Roseibium limicola</name>
    <dbReference type="NCBI Taxonomy" id="2816037"/>
    <lineage>
        <taxon>Bacteria</taxon>
        <taxon>Pseudomonadati</taxon>
        <taxon>Pseudomonadota</taxon>
        <taxon>Alphaproteobacteria</taxon>
        <taxon>Hyphomicrobiales</taxon>
        <taxon>Stappiaceae</taxon>
        <taxon>Roseibium</taxon>
    </lineage>
</organism>
<evidence type="ECO:0000313" key="3">
    <source>
        <dbReference type="EMBL" id="MBO0345612.1"/>
    </source>
</evidence>
<comment type="caution">
    <text evidence="3">The sequence shown here is derived from an EMBL/GenBank/DDBJ whole genome shotgun (WGS) entry which is preliminary data.</text>
</comment>
<accession>A0A939END9</accession>
<keyword evidence="2" id="KW-0564">Palmitate</keyword>
<name>A0A939END9_9HYPH</name>
<dbReference type="Gene3D" id="1.20.1600.10">
    <property type="entry name" value="Outer membrane efflux proteins (OEP)"/>
    <property type="match status" value="1"/>
</dbReference>
<dbReference type="GO" id="GO:0015562">
    <property type="term" value="F:efflux transmembrane transporter activity"/>
    <property type="evidence" value="ECO:0007669"/>
    <property type="project" value="InterPro"/>
</dbReference>
<dbReference type="Proteomes" id="UP000664779">
    <property type="component" value="Unassembled WGS sequence"/>
</dbReference>
<comment type="subcellular location">
    <subcellularLocation>
        <location evidence="2">Cell membrane</location>
        <topology evidence="2">Lipid-anchor</topology>
    </subcellularLocation>
</comment>
<protein>
    <submittedName>
        <fullName evidence="3">Efflux transporter outer membrane subunit</fullName>
    </submittedName>
</protein>
<evidence type="ECO:0000256" key="1">
    <source>
        <dbReference type="ARBA" id="ARBA00007613"/>
    </source>
</evidence>
<gene>
    <name evidence="3" type="ORF">J0X15_10310</name>
</gene>
<evidence type="ECO:0000313" key="4">
    <source>
        <dbReference type="Proteomes" id="UP000664779"/>
    </source>
</evidence>
<dbReference type="Gene3D" id="2.20.200.10">
    <property type="entry name" value="Outer membrane efflux proteins (OEP)"/>
    <property type="match status" value="1"/>
</dbReference>
<dbReference type="PANTHER" id="PTHR30203:SF25">
    <property type="entry name" value="OUTER MEMBRANE PROTEIN-RELATED"/>
    <property type="match status" value="1"/>
</dbReference>
<keyword evidence="2" id="KW-0449">Lipoprotein</keyword>
<evidence type="ECO:0000256" key="2">
    <source>
        <dbReference type="RuleBase" id="RU362097"/>
    </source>
</evidence>
<comment type="similarity">
    <text evidence="1 2">Belongs to the outer membrane factor (OMF) (TC 1.B.17) family.</text>
</comment>
<dbReference type="NCBIfam" id="TIGR01845">
    <property type="entry name" value="outer_NodT"/>
    <property type="match status" value="1"/>
</dbReference>
<keyword evidence="2" id="KW-0812">Transmembrane</keyword>
<dbReference type="SUPFAM" id="SSF56954">
    <property type="entry name" value="Outer membrane efflux proteins (OEP)"/>
    <property type="match status" value="1"/>
</dbReference>
<proteinExistence type="inferred from homology"/>
<dbReference type="AlphaFoldDB" id="A0A939END9"/>
<keyword evidence="4" id="KW-1185">Reference proteome</keyword>
<dbReference type="PANTHER" id="PTHR30203">
    <property type="entry name" value="OUTER MEMBRANE CATION EFFLUX PROTEIN"/>
    <property type="match status" value="1"/>
</dbReference>
<dbReference type="Pfam" id="PF02321">
    <property type="entry name" value="OEP"/>
    <property type="match status" value="2"/>
</dbReference>
<dbReference type="InterPro" id="IPR010131">
    <property type="entry name" value="MdtP/NodT-like"/>
</dbReference>
<dbReference type="RefSeq" id="WP_206940404.1">
    <property type="nucleotide sequence ID" value="NZ_JAFLNF010000004.1"/>
</dbReference>
<keyword evidence="2" id="KW-0472">Membrane</keyword>
<dbReference type="InterPro" id="IPR003423">
    <property type="entry name" value="OMP_efflux"/>
</dbReference>